<name>A0A834T729_9FABA</name>
<dbReference type="SMART" id="SM00744">
    <property type="entry name" value="RINGv"/>
    <property type="match status" value="1"/>
</dbReference>
<accession>A0A834T729</accession>
<dbReference type="GO" id="GO:0005634">
    <property type="term" value="C:nucleus"/>
    <property type="evidence" value="ECO:0007669"/>
    <property type="project" value="UniProtKB-SubCell"/>
</dbReference>
<keyword evidence="4" id="KW-0862">Zinc</keyword>
<dbReference type="OrthoDB" id="2143914at2759"/>
<organism evidence="9 10">
    <name type="scientific">Senna tora</name>
    <dbReference type="NCBI Taxonomy" id="362788"/>
    <lineage>
        <taxon>Eukaryota</taxon>
        <taxon>Viridiplantae</taxon>
        <taxon>Streptophyta</taxon>
        <taxon>Embryophyta</taxon>
        <taxon>Tracheophyta</taxon>
        <taxon>Spermatophyta</taxon>
        <taxon>Magnoliopsida</taxon>
        <taxon>eudicotyledons</taxon>
        <taxon>Gunneridae</taxon>
        <taxon>Pentapetalae</taxon>
        <taxon>rosids</taxon>
        <taxon>fabids</taxon>
        <taxon>Fabales</taxon>
        <taxon>Fabaceae</taxon>
        <taxon>Caesalpinioideae</taxon>
        <taxon>Cassia clade</taxon>
        <taxon>Senna</taxon>
    </lineage>
</organism>
<reference evidence="9" key="1">
    <citation type="submission" date="2020-09" db="EMBL/GenBank/DDBJ databases">
        <title>Genome-Enabled Discovery of Anthraquinone Biosynthesis in Senna tora.</title>
        <authorList>
            <person name="Kang S.-H."/>
            <person name="Pandey R.P."/>
            <person name="Lee C.-M."/>
            <person name="Sim J.-S."/>
            <person name="Jeong J.-T."/>
            <person name="Choi B.-S."/>
            <person name="Jung M."/>
            <person name="Ginzburg D."/>
            <person name="Zhao K."/>
            <person name="Won S.Y."/>
            <person name="Oh T.-J."/>
            <person name="Yu Y."/>
            <person name="Kim N.-H."/>
            <person name="Lee O.R."/>
            <person name="Lee T.-H."/>
            <person name="Bashyal P."/>
            <person name="Kim T.-S."/>
            <person name="Lee W.-H."/>
            <person name="Kawkins C."/>
            <person name="Kim C.-K."/>
            <person name="Kim J.S."/>
            <person name="Ahn B.O."/>
            <person name="Rhee S.Y."/>
            <person name="Sohng J.K."/>
        </authorList>
    </citation>
    <scope>NUCLEOTIDE SEQUENCE</scope>
    <source>
        <tissue evidence="9">Leaf</tissue>
    </source>
</reference>
<dbReference type="InterPro" id="IPR013083">
    <property type="entry name" value="Znf_RING/FYVE/PHD"/>
</dbReference>
<dbReference type="InterPro" id="IPR009057">
    <property type="entry name" value="Homeodomain-like_sf"/>
</dbReference>
<dbReference type="InterPro" id="IPR001005">
    <property type="entry name" value="SANT/Myb"/>
</dbReference>
<sequence>MHGNKWAAIARLLPGRTDNAIKNHWNSTLKRRCIDLGRYVPVGAGMMEDGSIEALDKTKASSEETMSVGDINSLNPAEVKNAMMDSGFKQYEDNPQTKNGSEVEERSTLCRPAARVSAFSVYNPTSRPTYSKMLPMQGPLVQSSKVKVGSCKLIDDVGCEPMVPLQCGHGCCSGGNHSHGSLLGPDFVDYLEPPSLSSHELISIATDLNNIAWIKSGLENHGARVTENTANMTATGSFAASAFQNGFFEEGASKFVDNGCRRSSVGDDGGGGGCDGDSLERSEKADVEIEGECEKERGSCASECSVEVDLSGAVGEVKVHLDKVERDCRICHLSMDMTNHESGTSIELGCSCKDDLAAAHKHCAEAWFKIKGDKTCEICGSIAHNVAGAFEVETTEQWNEASDASTVAPTGLVSPSQARSFWQGHSLFISELTKLNVMKKLCPNLEREDGLETVLEVPIPDDICRNKSGKSRAWHQMKSWMKPNAESRSSSGGIGEIKLMLGVVGAPLIPFPISMISHNQALFRSMNKDPHIEASMAKYIVKQYVAAVGGLKLKSIESMYAVGEKGAELWCLEMVLSGYKISAGSDGNLSWRQTPWHHSHASRGPPTLLRRFLQGIDPNSTANLFSNSVCIGEKTVNDEECFVLKLEAKPSSLRARSSSNAEIIRHTMWGYFSQRTALLVQLEDSHLVRIKSHSSNHTVYWETTMESFIQDYRMVDGINIAHAGKTLVSLLRFGHGPKSHSRTQMEEAWQLEEVDFNIKGLSIDCFLPPGDLKKEEKKGEAKGGLIARNNKLPDKIRSASFRIHASKIAAINLDDSCTSESDEDL</sequence>
<keyword evidence="10" id="KW-1185">Reference proteome</keyword>
<feature type="domain" description="HTH myb-type" evidence="8">
    <location>
        <begin position="1"/>
        <end position="33"/>
    </location>
</feature>
<dbReference type="Proteomes" id="UP000634136">
    <property type="component" value="Unassembled WGS sequence"/>
</dbReference>
<keyword evidence="2" id="KW-0479">Metal-binding</keyword>
<dbReference type="Gene3D" id="3.30.40.10">
    <property type="entry name" value="Zinc/RING finger domain, C3HC4 (zinc finger)"/>
    <property type="match status" value="1"/>
</dbReference>
<dbReference type="EMBL" id="JAAIUW010000009">
    <property type="protein sequence ID" value="KAF7816373.1"/>
    <property type="molecule type" value="Genomic_DNA"/>
</dbReference>
<comment type="subcellular location">
    <subcellularLocation>
        <location evidence="1">Nucleus</location>
    </subcellularLocation>
</comment>
<evidence type="ECO:0000259" key="7">
    <source>
        <dbReference type="PROSITE" id="PS51292"/>
    </source>
</evidence>
<dbReference type="GO" id="GO:0008270">
    <property type="term" value="F:zinc ion binding"/>
    <property type="evidence" value="ECO:0007669"/>
    <property type="project" value="UniProtKB-KW"/>
</dbReference>
<dbReference type="AlphaFoldDB" id="A0A834T729"/>
<dbReference type="InterPro" id="IPR006873">
    <property type="entry name" value="DUF620"/>
</dbReference>
<dbReference type="PANTHER" id="PTHR31300:SF30">
    <property type="entry name" value="EMB|CAB81597.1"/>
    <property type="match status" value="1"/>
</dbReference>
<dbReference type="InterPro" id="IPR011016">
    <property type="entry name" value="Znf_RING-CH"/>
</dbReference>
<keyword evidence="3" id="KW-0863">Zinc-finger</keyword>
<protein>
    <submittedName>
        <fullName evidence="9">Uncharacterized protein</fullName>
    </submittedName>
</protein>
<evidence type="ECO:0000256" key="5">
    <source>
        <dbReference type="ARBA" id="ARBA00023242"/>
    </source>
</evidence>
<evidence type="ECO:0000259" key="8">
    <source>
        <dbReference type="PROSITE" id="PS51294"/>
    </source>
</evidence>
<evidence type="ECO:0000256" key="3">
    <source>
        <dbReference type="ARBA" id="ARBA00022771"/>
    </source>
</evidence>
<evidence type="ECO:0000256" key="1">
    <source>
        <dbReference type="ARBA" id="ARBA00004123"/>
    </source>
</evidence>
<dbReference type="PANTHER" id="PTHR31300">
    <property type="entry name" value="LIPASE"/>
    <property type="match status" value="1"/>
</dbReference>
<evidence type="ECO:0000259" key="6">
    <source>
        <dbReference type="PROSITE" id="PS50090"/>
    </source>
</evidence>
<proteinExistence type="predicted"/>
<dbReference type="InterPro" id="IPR017930">
    <property type="entry name" value="Myb_dom"/>
</dbReference>
<dbReference type="Pfam" id="PF00249">
    <property type="entry name" value="Myb_DNA-binding"/>
    <property type="match status" value="1"/>
</dbReference>
<evidence type="ECO:0000313" key="9">
    <source>
        <dbReference type="EMBL" id="KAF7816373.1"/>
    </source>
</evidence>
<dbReference type="SUPFAM" id="SSF46689">
    <property type="entry name" value="Homeodomain-like"/>
    <property type="match status" value="1"/>
</dbReference>
<dbReference type="PROSITE" id="PS50090">
    <property type="entry name" value="MYB_LIKE"/>
    <property type="match status" value="1"/>
</dbReference>
<dbReference type="PROSITE" id="PS51292">
    <property type="entry name" value="ZF_RING_CH"/>
    <property type="match status" value="1"/>
</dbReference>
<dbReference type="Gene3D" id="1.10.10.60">
    <property type="entry name" value="Homeodomain-like"/>
    <property type="match status" value="1"/>
</dbReference>
<keyword evidence="5" id="KW-0539">Nucleus</keyword>
<evidence type="ECO:0000256" key="2">
    <source>
        <dbReference type="ARBA" id="ARBA00022723"/>
    </source>
</evidence>
<dbReference type="Pfam" id="PF04788">
    <property type="entry name" value="DUF620"/>
    <property type="match status" value="1"/>
</dbReference>
<dbReference type="CDD" id="cd00167">
    <property type="entry name" value="SANT"/>
    <property type="match status" value="1"/>
</dbReference>
<gene>
    <name evidence="9" type="ORF">G2W53_030342</name>
</gene>
<feature type="domain" description="Myb-like" evidence="6">
    <location>
        <begin position="1"/>
        <end position="29"/>
    </location>
</feature>
<comment type="caution">
    <text evidence="9">The sequence shown here is derived from an EMBL/GenBank/DDBJ whole genome shotgun (WGS) entry which is preliminary data.</text>
</comment>
<dbReference type="SUPFAM" id="SSF57850">
    <property type="entry name" value="RING/U-box"/>
    <property type="match status" value="1"/>
</dbReference>
<feature type="domain" description="RING-CH-type" evidence="7">
    <location>
        <begin position="320"/>
        <end position="386"/>
    </location>
</feature>
<dbReference type="Pfam" id="PF12906">
    <property type="entry name" value="RINGv"/>
    <property type="match status" value="1"/>
</dbReference>
<dbReference type="PROSITE" id="PS51294">
    <property type="entry name" value="HTH_MYB"/>
    <property type="match status" value="1"/>
</dbReference>
<evidence type="ECO:0000256" key="4">
    <source>
        <dbReference type="ARBA" id="ARBA00022833"/>
    </source>
</evidence>
<evidence type="ECO:0000313" key="10">
    <source>
        <dbReference type="Proteomes" id="UP000634136"/>
    </source>
</evidence>